<reference evidence="1" key="1">
    <citation type="journal article" date="2015" name="Nature">
        <title>Complex archaea that bridge the gap between prokaryotes and eukaryotes.</title>
        <authorList>
            <person name="Spang A."/>
            <person name="Saw J.H."/>
            <person name="Jorgensen S.L."/>
            <person name="Zaremba-Niedzwiedzka K."/>
            <person name="Martijn J."/>
            <person name="Lind A.E."/>
            <person name="van Eijk R."/>
            <person name="Schleper C."/>
            <person name="Guy L."/>
            <person name="Ettema T.J."/>
        </authorList>
    </citation>
    <scope>NUCLEOTIDE SEQUENCE</scope>
</reference>
<sequence>YMVQIGSTNGNRVLIVNASANNRTDFFYIAGGTAKTVQKSDSVVDIRTYGMTWSKADDEFKVYLDDFAPPTTLTGLGAYAGALGSTLCNIGSYNTAPTFVFGGNIYHVIVANTVATQTQAILTIAAMDNDAFTLHHGQLDTIFGVNNWAWFALGNLDDFSKNMTAAEWHLGDEKRDTFTKSWAKIELDNTDGPDAGINDFKHIINHNMVIKSVYGATTRTHFTGRVGKMEVPDDGKQTVTLHCVGRDSGLYEQYFTLPPSVDQTATTIIQSVYDRLNRRLPKLDPSICVLDDLQRGFVDQRLGDMELAPFGDTNGITVFPYVGDSWDNALGIDIIRDAANSDQGWLDTKRDGQANYSSRHTFMSGDPVADPTE</sequence>
<comment type="caution">
    <text evidence="1">The sequence shown here is derived from an EMBL/GenBank/DDBJ whole genome shotgun (WGS) entry which is preliminary data.</text>
</comment>
<evidence type="ECO:0000313" key="1">
    <source>
        <dbReference type="EMBL" id="KKK67130.1"/>
    </source>
</evidence>
<proteinExistence type="predicted"/>
<accession>A0A0F8Y0N9</accession>
<feature type="non-terminal residue" evidence="1">
    <location>
        <position position="1"/>
    </location>
</feature>
<dbReference type="EMBL" id="LAZR01059756">
    <property type="protein sequence ID" value="KKK67130.1"/>
    <property type="molecule type" value="Genomic_DNA"/>
</dbReference>
<organism evidence="1">
    <name type="scientific">marine sediment metagenome</name>
    <dbReference type="NCBI Taxonomy" id="412755"/>
    <lineage>
        <taxon>unclassified sequences</taxon>
        <taxon>metagenomes</taxon>
        <taxon>ecological metagenomes</taxon>
    </lineage>
</organism>
<feature type="non-terminal residue" evidence="1">
    <location>
        <position position="373"/>
    </location>
</feature>
<protein>
    <submittedName>
        <fullName evidence="1">Uncharacterized protein</fullName>
    </submittedName>
</protein>
<gene>
    <name evidence="1" type="ORF">LCGC14_2957150</name>
</gene>
<name>A0A0F8Y0N9_9ZZZZ</name>
<dbReference type="AlphaFoldDB" id="A0A0F8Y0N9"/>